<protein>
    <submittedName>
        <fullName evidence="1">Uncharacterized protein</fullName>
    </submittedName>
</protein>
<accession>A0ABV2NTX1</accession>
<proteinExistence type="predicted"/>
<evidence type="ECO:0000313" key="1">
    <source>
        <dbReference type="EMBL" id="MET3869982.1"/>
    </source>
</evidence>
<reference evidence="1 2" key="1">
    <citation type="submission" date="2024-06" db="EMBL/GenBank/DDBJ databases">
        <title>Genomics of switchgrass bacterial isolates.</title>
        <authorList>
            <person name="Shade A."/>
        </authorList>
    </citation>
    <scope>NUCLEOTIDE SEQUENCE [LARGE SCALE GENOMIC DNA]</scope>
    <source>
        <strain evidence="1 2">PvP084</strain>
    </source>
</reference>
<name>A0ABV2NTX1_9HYPH</name>
<sequence length="138" mass="15744">MPRLRASIANAYAETFPRGRSLADFLHKPERKTAQVIMVWRIRGERKLPHDKAETVFALAMNDEEAFGRLLHLSGLDPHEIEDHGLTFRKLQSPVNLLEKLQELTGDEYGMATQEMTLPLLRSVVHQIMVDPETADDL</sequence>
<gene>
    <name evidence="1" type="ORF">ABIC20_007367</name>
</gene>
<dbReference type="Proteomes" id="UP001549119">
    <property type="component" value="Unassembled WGS sequence"/>
</dbReference>
<comment type="caution">
    <text evidence="1">The sequence shown here is derived from an EMBL/GenBank/DDBJ whole genome shotgun (WGS) entry which is preliminary data.</text>
</comment>
<organism evidence="1 2">
    <name type="scientific">Methylobacterium radiotolerans</name>
    <dbReference type="NCBI Taxonomy" id="31998"/>
    <lineage>
        <taxon>Bacteria</taxon>
        <taxon>Pseudomonadati</taxon>
        <taxon>Pseudomonadota</taxon>
        <taxon>Alphaproteobacteria</taxon>
        <taxon>Hyphomicrobiales</taxon>
        <taxon>Methylobacteriaceae</taxon>
        <taxon>Methylobacterium</taxon>
    </lineage>
</organism>
<keyword evidence="2" id="KW-1185">Reference proteome</keyword>
<dbReference type="RefSeq" id="WP_209651099.1">
    <property type="nucleotide sequence ID" value="NZ_JBEPNV010000005.1"/>
</dbReference>
<dbReference type="EMBL" id="JBEPNW010000008">
    <property type="protein sequence ID" value="MET3869982.1"/>
    <property type="molecule type" value="Genomic_DNA"/>
</dbReference>
<evidence type="ECO:0000313" key="2">
    <source>
        <dbReference type="Proteomes" id="UP001549119"/>
    </source>
</evidence>